<reference evidence="1 2" key="2">
    <citation type="submission" date="2015-10" db="EMBL/GenBank/DDBJ databases">
        <title>Comparative genomics and high-throughput reverse genetic screens identify a new phytobacterial MAMP and an Arabidopsis receptor required for immune elicitation.</title>
        <authorList>
            <person name="Mott G.A."/>
            <person name="Thakur S."/>
            <person name="Wang P.W."/>
            <person name="Desveaux D."/>
            <person name="Guttman D.S."/>
        </authorList>
    </citation>
    <scope>NUCLEOTIDE SEQUENCE [LARGE SCALE GENOMIC DNA]</scope>
    <source>
        <strain evidence="1 2">BR1</strain>
    </source>
</reference>
<comment type="caution">
    <text evidence="1">The sequence shown here is derived from an EMBL/GenBank/DDBJ whole genome shotgun (WGS) entry which is preliminary data.</text>
</comment>
<accession>A0ABR5L6T6</accession>
<evidence type="ECO:0000313" key="1">
    <source>
        <dbReference type="EMBL" id="KPC40051.1"/>
    </source>
</evidence>
<reference evidence="1 2" key="1">
    <citation type="submission" date="2015-07" db="EMBL/GenBank/DDBJ databases">
        <authorList>
            <person name="O'Brien H.E."/>
            <person name="Thakur S."/>
            <person name="Gong Y."/>
            <person name="Wang P.W."/>
            <person name="Guttman D.S."/>
        </authorList>
    </citation>
    <scope>NUCLEOTIDE SEQUENCE [LARGE SCALE GENOMIC DNA]</scope>
    <source>
        <strain evidence="1 2">BR1</strain>
    </source>
</reference>
<name>A0ABR5L6T6_PSESG</name>
<keyword evidence="2" id="KW-1185">Reference proteome</keyword>
<protein>
    <submittedName>
        <fullName evidence="1">Type IV secretion protein Rhs</fullName>
    </submittedName>
</protein>
<gene>
    <name evidence="1" type="ORF">AC496_2926</name>
</gene>
<dbReference type="EMBL" id="LGLO01000094">
    <property type="protein sequence ID" value="KPC40051.1"/>
    <property type="molecule type" value="Genomic_DNA"/>
</dbReference>
<dbReference type="Proteomes" id="UP000037836">
    <property type="component" value="Unassembled WGS sequence"/>
</dbReference>
<organism evidence="1 2">
    <name type="scientific">Pseudomonas savastanoi pv. glycinea</name>
    <name type="common">Pseudomonas syringae pv. glycinea</name>
    <dbReference type="NCBI Taxonomy" id="318"/>
    <lineage>
        <taxon>Bacteria</taxon>
        <taxon>Pseudomonadati</taxon>
        <taxon>Pseudomonadota</taxon>
        <taxon>Gammaproteobacteria</taxon>
        <taxon>Pseudomonadales</taxon>
        <taxon>Pseudomonadaceae</taxon>
        <taxon>Pseudomonas</taxon>
    </lineage>
</organism>
<sequence length="52" mass="5408">MTVDKGEVKIKSATSITLEVGSSKLVMNADGTITLSGITVNIDGTTKINLNK</sequence>
<proteinExistence type="predicted"/>
<evidence type="ECO:0000313" key="2">
    <source>
        <dbReference type="Proteomes" id="UP000037836"/>
    </source>
</evidence>